<evidence type="ECO:0000313" key="8">
    <source>
        <dbReference type="EMBL" id="TQV76403.1"/>
    </source>
</evidence>
<keyword evidence="4" id="KW-0133">Cell shape</keyword>
<dbReference type="GO" id="GO:0004180">
    <property type="term" value="F:carboxypeptidase activity"/>
    <property type="evidence" value="ECO:0007669"/>
    <property type="project" value="UniProtKB-ARBA"/>
</dbReference>
<dbReference type="GO" id="GO:0071555">
    <property type="term" value="P:cell wall organization"/>
    <property type="evidence" value="ECO:0007669"/>
    <property type="project" value="UniProtKB-KW"/>
</dbReference>
<dbReference type="UniPathway" id="UPA00219"/>
<keyword evidence="5" id="KW-0573">Peptidoglycan synthesis</keyword>
<dbReference type="OrthoDB" id="7060747at2"/>
<keyword evidence="6" id="KW-0961">Cell wall biogenesis/degradation</keyword>
<evidence type="ECO:0000259" key="7">
    <source>
        <dbReference type="Pfam" id="PF03734"/>
    </source>
</evidence>
<dbReference type="EMBL" id="VIKR01000001">
    <property type="protein sequence ID" value="TQV76403.1"/>
    <property type="molecule type" value="Genomic_DNA"/>
</dbReference>
<dbReference type="Pfam" id="PF03734">
    <property type="entry name" value="YkuD"/>
    <property type="match status" value="1"/>
</dbReference>
<evidence type="ECO:0000256" key="3">
    <source>
        <dbReference type="ARBA" id="ARBA00022679"/>
    </source>
</evidence>
<feature type="domain" description="L,D-TPase catalytic" evidence="7">
    <location>
        <begin position="68"/>
        <end position="110"/>
    </location>
</feature>
<evidence type="ECO:0000256" key="6">
    <source>
        <dbReference type="ARBA" id="ARBA00023316"/>
    </source>
</evidence>
<keyword evidence="3" id="KW-0808">Transferase</keyword>
<dbReference type="GO" id="GO:0009252">
    <property type="term" value="P:peptidoglycan biosynthetic process"/>
    <property type="evidence" value="ECO:0007669"/>
    <property type="project" value="UniProtKB-UniPathway"/>
</dbReference>
<dbReference type="InterPro" id="IPR005490">
    <property type="entry name" value="LD_TPept_cat_dom"/>
</dbReference>
<dbReference type="CDD" id="cd16913">
    <property type="entry name" value="YkuD_like"/>
    <property type="match status" value="1"/>
</dbReference>
<comment type="caution">
    <text evidence="8">The sequence shown here is derived from an EMBL/GenBank/DDBJ whole genome shotgun (WGS) entry which is preliminary data.</text>
</comment>
<dbReference type="RefSeq" id="WP_142887764.1">
    <property type="nucleotide sequence ID" value="NZ_VIKR01000001.1"/>
</dbReference>
<sequence length="120" mass="13398">MTYLINVNRSQDSGVLTFTGANKTITTKCYWNKDKKIPAKTYKDCSATRMSRKKNSKGDPREAVFIPGVPGFSGIFIHMGKVPYQKWSDGCIVIDEAKMIEIYNLITPKDGRNVTVTVTG</sequence>
<name>A0A545TGR0_9GAMM</name>
<dbReference type="InterPro" id="IPR038063">
    <property type="entry name" value="Transpep_catalytic_dom"/>
</dbReference>
<comment type="pathway">
    <text evidence="1">Cell wall biogenesis; peptidoglycan biosynthesis.</text>
</comment>
<gene>
    <name evidence="8" type="ORF">FLL45_00090</name>
</gene>
<dbReference type="Gene3D" id="2.40.440.10">
    <property type="entry name" value="L,D-transpeptidase catalytic domain-like"/>
    <property type="match status" value="1"/>
</dbReference>
<dbReference type="SUPFAM" id="SSF141523">
    <property type="entry name" value="L,D-transpeptidase catalytic domain-like"/>
    <property type="match status" value="1"/>
</dbReference>
<evidence type="ECO:0000256" key="5">
    <source>
        <dbReference type="ARBA" id="ARBA00022984"/>
    </source>
</evidence>
<protein>
    <submittedName>
        <fullName evidence="8">Murein L,D-transpeptidase</fullName>
    </submittedName>
</protein>
<keyword evidence="9" id="KW-1185">Reference proteome</keyword>
<dbReference type="AlphaFoldDB" id="A0A545TGR0"/>
<reference evidence="8 9" key="1">
    <citation type="submission" date="2019-06" db="EMBL/GenBank/DDBJ databases">
        <title>Draft genome of Aliikangiella marina GYP-15.</title>
        <authorList>
            <person name="Wang G."/>
        </authorList>
    </citation>
    <scope>NUCLEOTIDE SEQUENCE [LARGE SCALE GENOMIC DNA]</scope>
    <source>
        <strain evidence="8 9">GYP-15</strain>
    </source>
</reference>
<comment type="similarity">
    <text evidence="2">Belongs to the YkuD family.</text>
</comment>
<accession>A0A545TGR0</accession>
<dbReference type="Proteomes" id="UP000317839">
    <property type="component" value="Unassembled WGS sequence"/>
</dbReference>
<proteinExistence type="inferred from homology"/>
<evidence type="ECO:0000256" key="4">
    <source>
        <dbReference type="ARBA" id="ARBA00022960"/>
    </source>
</evidence>
<evidence type="ECO:0000313" key="9">
    <source>
        <dbReference type="Proteomes" id="UP000317839"/>
    </source>
</evidence>
<dbReference type="GO" id="GO:0008360">
    <property type="term" value="P:regulation of cell shape"/>
    <property type="evidence" value="ECO:0007669"/>
    <property type="project" value="UniProtKB-KW"/>
</dbReference>
<evidence type="ECO:0000256" key="1">
    <source>
        <dbReference type="ARBA" id="ARBA00004752"/>
    </source>
</evidence>
<evidence type="ECO:0000256" key="2">
    <source>
        <dbReference type="ARBA" id="ARBA00005992"/>
    </source>
</evidence>
<organism evidence="8 9">
    <name type="scientific">Aliikangiella marina</name>
    <dbReference type="NCBI Taxonomy" id="1712262"/>
    <lineage>
        <taxon>Bacteria</taxon>
        <taxon>Pseudomonadati</taxon>
        <taxon>Pseudomonadota</taxon>
        <taxon>Gammaproteobacteria</taxon>
        <taxon>Oceanospirillales</taxon>
        <taxon>Pleioneaceae</taxon>
        <taxon>Aliikangiella</taxon>
    </lineage>
</organism>
<dbReference type="GO" id="GO:0016740">
    <property type="term" value="F:transferase activity"/>
    <property type="evidence" value="ECO:0007669"/>
    <property type="project" value="UniProtKB-KW"/>
</dbReference>